<evidence type="ECO:0000313" key="2">
    <source>
        <dbReference type="Proteomes" id="UP000827872"/>
    </source>
</evidence>
<accession>A0ACB8EJV0</accession>
<comment type="caution">
    <text evidence="1">The sequence shown here is derived from an EMBL/GenBank/DDBJ whole genome shotgun (WGS) entry which is preliminary data.</text>
</comment>
<gene>
    <name evidence="1" type="ORF">K3G42_023188</name>
</gene>
<evidence type="ECO:0000313" key="1">
    <source>
        <dbReference type="EMBL" id="KAH7992471.1"/>
    </source>
</evidence>
<sequence>MLSAALTSETSEDVEGAGETLGGCGIVMEAPYDGSEVTVVMEEIEGTYTYASPVPSKKKKKYRSPGDQGEKAKKPRSAYLLYYYDIYLKVQQELPHLPQSEINKKISESWRLLSVAEKSYYLEKAKLEKEGLDPNSKLTSLTAVVPDIPGFRKILPRSDYIIIPKGTLQEGRSKQHLELCVAQGQTALEGLTASANVTGASHSALQNILSVESSQVGISEQCIAIEGVAEDPASFVQSDTVEEVVASEILSHYARPVAHNVAGDIILDETPLEVGDSYPYQTASVVIEETLVNSSSDASNGSVSVAQPQVSDGLSVVTVLTRRRDREESNTSTPSAQFIMLPLPAHSVLENPASIKLTTTYTRRGHGNCSNPGCSFTYVTRHKPPKCPLCGNFLGGKWIPKEKQAKGKSEPNSSVGIKTLGPKRTQLPLASGAAMTQDGASKCTLEVSEAVSQLLNAAPAGEQIQETEWEEVIISEAHILANNVQPEEQGNAPAVIQLQESSACGDSSLEQNGKGKEELEAQPSTEVVNSAKVLSSPTASMKQTIGGDVLGTI</sequence>
<protein>
    <submittedName>
        <fullName evidence="1">Uncharacterized protein</fullName>
    </submittedName>
</protein>
<reference evidence="1" key="1">
    <citation type="submission" date="2021-08" db="EMBL/GenBank/DDBJ databases">
        <title>The first chromosome-level gecko genome reveals the dynamic sex chromosomes of Neotropical dwarf geckos (Sphaerodactylidae: Sphaerodactylus).</title>
        <authorList>
            <person name="Pinto B.J."/>
            <person name="Keating S.E."/>
            <person name="Gamble T."/>
        </authorList>
    </citation>
    <scope>NUCLEOTIDE SEQUENCE</scope>
    <source>
        <strain evidence="1">TG3544</strain>
    </source>
</reference>
<dbReference type="EMBL" id="CM037616">
    <property type="protein sequence ID" value="KAH7992471.1"/>
    <property type="molecule type" value="Genomic_DNA"/>
</dbReference>
<dbReference type="Proteomes" id="UP000827872">
    <property type="component" value="Linkage Group LG03"/>
</dbReference>
<proteinExistence type="predicted"/>
<keyword evidence="2" id="KW-1185">Reference proteome</keyword>
<organism evidence="1 2">
    <name type="scientific">Sphaerodactylus townsendi</name>
    <dbReference type="NCBI Taxonomy" id="933632"/>
    <lineage>
        <taxon>Eukaryota</taxon>
        <taxon>Metazoa</taxon>
        <taxon>Chordata</taxon>
        <taxon>Craniata</taxon>
        <taxon>Vertebrata</taxon>
        <taxon>Euteleostomi</taxon>
        <taxon>Lepidosauria</taxon>
        <taxon>Squamata</taxon>
        <taxon>Bifurcata</taxon>
        <taxon>Gekkota</taxon>
        <taxon>Sphaerodactylidae</taxon>
        <taxon>Sphaerodactylus</taxon>
    </lineage>
</organism>
<name>A0ACB8EJV0_9SAUR</name>